<evidence type="ECO:0000313" key="3">
    <source>
        <dbReference type="Proteomes" id="UP000282125"/>
    </source>
</evidence>
<keyword evidence="3" id="KW-1185">Reference proteome</keyword>
<evidence type="ECO:0000313" key="2">
    <source>
        <dbReference type="EMBL" id="RRH69033.1"/>
    </source>
</evidence>
<dbReference type="RefSeq" id="WP_124966724.1">
    <property type="nucleotide sequence ID" value="NZ_RRAZ01000050.1"/>
</dbReference>
<organism evidence="2 3">
    <name type="scientific">Falsigemmobacter faecalis</name>
    <dbReference type="NCBI Taxonomy" id="2488730"/>
    <lineage>
        <taxon>Bacteria</taxon>
        <taxon>Pseudomonadati</taxon>
        <taxon>Pseudomonadota</taxon>
        <taxon>Alphaproteobacteria</taxon>
        <taxon>Rhodobacterales</taxon>
        <taxon>Paracoccaceae</taxon>
        <taxon>Falsigemmobacter</taxon>
    </lineage>
</organism>
<dbReference type="Proteomes" id="UP000282125">
    <property type="component" value="Unassembled WGS sequence"/>
</dbReference>
<protein>
    <submittedName>
        <fullName evidence="2">Uncharacterized protein</fullName>
    </submittedName>
</protein>
<proteinExistence type="predicted"/>
<reference evidence="2 3" key="1">
    <citation type="submission" date="2018-11" db="EMBL/GenBank/DDBJ databases">
        <title>Gemmobacter sp. nov., YIM 102744-1 draft genome.</title>
        <authorList>
            <person name="Li G."/>
            <person name="Jiang Y."/>
        </authorList>
    </citation>
    <scope>NUCLEOTIDE SEQUENCE [LARGE SCALE GENOMIC DNA]</scope>
    <source>
        <strain evidence="2 3">YIM 102744-1</strain>
    </source>
</reference>
<dbReference type="EMBL" id="RRAZ01000050">
    <property type="protein sequence ID" value="RRH69033.1"/>
    <property type="molecule type" value="Genomic_DNA"/>
</dbReference>
<sequence>MTEKKPYQLAGLLKSKPKDSSPETMAQIDAAGDRMGFTVRDPAVAEKPKRGAPVRVTRQNPRRVSIELDGADYKRLQLLGVERDEKLQAMCEQAILDYLCKHGF</sequence>
<comment type="caution">
    <text evidence="2">The sequence shown here is derived from an EMBL/GenBank/DDBJ whole genome shotgun (WGS) entry which is preliminary data.</text>
</comment>
<dbReference type="AlphaFoldDB" id="A0A3P3D3N3"/>
<feature type="region of interest" description="Disordered" evidence="1">
    <location>
        <begin position="1"/>
        <end position="23"/>
    </location>
</feature>
<gene>
    <name evidence="2" type="ORF">EG244_18920</name>
</gene>
<accession>A0A3P3D3N3</accession>
<name>A0A3P3D3N3_9RHOB</name>
<evidence type="ECO:0000256" key="1">
    <source>
        <dbReference type="SAM" id="MobiDB-lite"/>
    </source>
</evidence>